<dbReference type="PANTHER" id="PTHR42778">
    <property type="entry name" value="2-AMINOETHYLPHOSPHONATE--PYRUVATE TRANSAMINASE"/>
    <property type="match status" value="1"/>
</dbReference>
<dbReference type="PIRSF" id="PIRSF000524">
    <property type="entry name" value="SPT"/>
    <property type="match status" value="1"/>
</dbReference>
<evidence type="ECO:0000256" key="7">
    <source>
        <dbReference type="ARBA" id="ARBA00049460"/>
    </source>
</evidence>
<dbReference type="GO" id="GO:0047304">
    <property type="term" value="F:2-aminoethylphosphonate-pyruvate transaminase activity"/>
    <property type="evidence" value="ECO:0007669"/>
    <property type="project" value="UniProtKB-UniRule"/>
</dbReference>
<keyword evidence="4 10" id="KW-0663">Pyridoxal phosphate</keyword>
<accession>U7VDY2</accession>
<dbReference type="Pfam" id="PF00266">
    <property type="entry name" value="Aminotran_5"/>
    <property type="match status" value="1"/>
</dbReference>
<dbReference type="HAMAP" id="MF_01376">
    <property type="entry name" value="PhnW_aminotrans_5"/>
    <property type="match status" value="1"/>
</dbReference>
<name>U7VDY2_9FUSO</name>
<dbReference type="InterPro" id="IPR015422">
    <property type="entry name" value="PyrdxlP-dep_Trfase_small"/>
</dbReference>
<evidence type="ECO:0000256" key="2">
    <source>
        <dbReference type="ARBA" id="ARBA00022576"/>
    </source>
</evidence>
<evidence type="ECO:0000313" key="12">
    <source>
        <dbReference type="EMBL" id="ERT69720.1"/>
    </source>
</evidence>
<dbReference type="RefSeq" id="WP_023049960.1">
    <property type="nucleotide sequence ID" value="NZ_CP173065.2"/>
</dbReference>
<comment type="catalytic activity">
    <reaction evidence="7">
        <text>(2-aminoethyl)phosphonate + pyruvate = phosphonoacetaldehyde + L-alanine</text>
        <dbReference type="Rhea" id="RHEA:17021"/>
        <dbReference type="ChEBI" id="CHEBI:15361"/>
        <dbReference type="ChEBI" id="CHEBI:57418"/>
        <dbReference type="ChEBI" id="CHEBI:57972"/>
        <dbReference type="ChEBI" id="CHEBI:58383"/>
        <dbReference type="EC" id="2.6.1.37"/>
    </reaction>
</comment>
<dbReference type="PATRIC" id="fig|1319815.3.peg.396"/>
<dbReference type="Gene3D" id="3.90.1150.10">
    <property type="entry name" value="Aspartate Aminotransferase, domain 1"/>
    <property type="match status" value="1"/>
</dbReference>
<comment type="caution">
    <text evidence="12">The sequence shown here is derived from an EMBL/GenBank/DDBJ whole genome shotgun (WGS) entry which is preliminary data.</text>
</comment>
<dbReference type="Proteomes" id="UP000017081">
    <property type="component" value="Unassembled WGS sequence"/>
</dbReference>
<dbReference type="NCBIfam" id="TIGR03301">
    <property type="entry name" value="PhnW-AepZ"/>
    <property type="match status" value="1"/>
</dbReference>
<dbReference type="EC" id="2.6.1.37" evidence="6 8"/>
<dbReference type="InterPro" id="IPR015421">
    <property type="entry name" value="PyrdxlP-dep_Trfase_major"/>
</dbReference>
<dbReference type="NCBIfam" id="TIGR02326">
    <property type="entry name" value="transamin_PhnW"/>
    <property type="match status" value="1"/>
</dbReference>
<feature type="binding site" evidence="9">
    <location>
        <position position="344"/>
    </location>
    <ligand>
        <name>substrate</name>
    </ligand>
</feature>
<feature type="modified residue" description="N6-(pyridoxal phosphate)lysine" evidence="10">
    <location>
        <position position="198"/>
    </location>
</feature>
<evidence type="ECO:0000256" key="9">
    <source>
        <dbReference type="PIRSR" id="PIRSR000524-1"/>
    </source>
</evidence>
<keyword evidence="2" id="KW-0032">Aminotransferase</keyword>
<keyword evidence="3" id="KW-0808">Transferase</keyword>
<dbReference type="InterPro" id="IPR024169">
    <property type="entry name" value="SP_NH2Trfase/AEP_transaminase"/>
</dbReference>
<evidence type="ECO:0000256" key="5">
    <source>
        <dbReference type="ARBA" id="ARBA00023317"/>
    </source>
</evidence>
<reference evidence="12 13" key="1">
    <citation type="submission" date="2013-08" db="EMBL/GenBank/DDBJ databases">
        <authorList>
            <person name="Weinstock G."/>
            <person name="Sodergren E."/>
            <person name="Wylie T."/>
            <person name="Fulton L."/>
            <person name="Fulton R."/>
            <person name="Fronick C."/>
            <person name="O'Laughlin M."/>
            <person name="Godfrey J."/>
            <person name="Miner T."/>
            <person name="Herter B."/>
            <person name="Appelbaum E."/>
            <person name="Cordes M."/>
            <person name="Lek S."/>
            <person name="Wollam A."/>
            <person name="Pepin K.H."/>
            <person name="Palsikar V.B."/>
            <person name="Mitreva M."/>
            <person name="Wilson R.K."/>
        </authorList>
    </citation>
    <scope>NUCLEOTIDE SEQUENCE [LARGE SCALE GENOMIC DNA]</scope>
    <source>
        <strain evidence="12 13">ATCC BAA-474</strain>
    </source>
</reference>
<evidence type="ECO:0000256" key="10">
    <source>
        <dbReference type="PIRSR" id="PIRSR000524-50"/>
    </source>
</evidence>
<gene>
    <name evidence="12" type="ORF">HMPREF0202_00412</name>
</gene>
<evidence type="ECO:0000313" key="13">
    <source>
        <dbReference type="Proteomes" id="UP000017081"/>
    </source>
</evidence>
<protein>
    <recommendedName>
        <fullName evidence="6 8">2-aminoethylphosphonate--pyruvate transaminase</fullName>
        <ecNumber evidence="6 8">2.6.1.37</ecNumber>
    </recommendedName>
</protein>
<dbReference type="AlphaFoldDB" id="U7VDY2"/>
<dbReference type="PANTHER" id="PTHR42778:SF1">
    <property type="entry name" value="2-AMINOETHYLPHOSPHONATE--PYRUVATE TRANSAMINASE"/>
    <property type="match status" value="1"/>
</dbReference>
<dbReference type="eggNOG" id="COG0075">
    <property type="taxonomic scope" value="Bacteria"/>
</dbReference>
<organism evidence="12 13">
    <name type="scientific">Cetobacterium somerae ATCC BAA-474</name>
    <dbReference type="NCBI Taxonomy" id="1319815"/>
    <lineage>
        <taxon>Bacteria</taxon>
        <taxon>Fusobacteriati</taxon>
        <taxon>Fusobacteriota</taxon>
        <taxon>Fusobacteriia</taxon>
        <taxon>Fusobacteriales</taxon>
        <taxon>Fusobacteriaceae</taxon>
        <taxon>Cetobacterium</taxon>
    </lineage>
</organism>
<dbReference type="SUPFAM" id="SSF53383">
    <property type="entry name" value="PLP-dependent transferases"/>
    <property type="match status" value="1"/>
</dbReference>
<dbReference type="NCBIfam" id="NF010006">
    <property type="entry name" value="PRK13479.1"/>
    <property type="match status" value="1"/>
</dbReference>
<evidence type="ECO:0000256" key="1">
    <source>
        <dbReference type="ARBA" id="ARBA00001933"/>
    </source>
</evidence>
<evidence type="ECO:0000256" key="4">
    <source>
        <dbReference type="ARBA" id="ARBA00022898"/>
    </source>
</evidence>
<dbReference type="HOGENOM" id="CLU_027686_3_1_0"/>
<evidence type="ECO:0000259" key="11">
    <source>
        <dbReference type="Pfam" id="PF00266"/>
    </source>
</evidence>
<dbReference type="InterPro" id="IPR015424">
    <property type="entry name" value="PyrdxlP-dep_Trfase"/>
</dbReference>
<keyword evidence="13" id="KW-1185">Reference proteome</keyword>
<evidence type="ECO:0000256" key="6">
    <source>
        <dbReference type="ARBA" id="ARBA00044521"/>
    </source>
</evidence>
<dbReference type="EMBL" id="AXZF01000015">
    <property type="protein sequence ID" value="ERT69720.1"/>
    <property type="molecule type" value="Genomic_DNA"/>
</dbReference>
<sequence length="370" mass="41736">MNNNNLTDKPYILLTPGPLTTSSGVKSAMLKDWCTWDNEYNSLVQDMRKRVLDVAEAGDDYTMIPMQGSGTFSVEAVLTSVVGENEKVLILSNGAYGDRMKTICDTAKVKNTIYKIEQTETYDLSHLESILKEDKEITHVAVVHCETTSGILNPIKEIGAIVKNYNKTFIVDAMSSFGGIHFSIPEYQIDFLISSSNKCIQGVPGFGFIIARKSELLKCEGKARSHSLDIFDQWKVMESGNGKWRFTSPTHVVRAFYQALLELEAEGGVKAREKRYTENQDKLVKGMDTLGFKAIITLEKQSPIITTFYAPNHPDYKFENFYSKLKEQGFVIYPGKLTKEESFRIGNIGEVYPTDIDTLINSIKNSMFWR</sequence>
<feature type="domain" description="Aminotransferase class V" evidence="11">
    <location>
        <begin position="37"/>
        <end position="335"/>
    </location>
</feature>
<dbReference type="Gene3D" id="3.40.640.10">
    <property type="entry name" value="Type I PLP-dependent aspartate aminotransferase-like (Major domain)"/>
    <property type="match status" value="1"/>
</dbReference>
<comment type="cofactor">
    <cofactor evidence="1 10">
        <name>pyridoxal 5'-phosphate</name>
        <dbReference type="ChEBI" id="CHEBI:597326"/>
    </cofactor>
</comment>
<keyword evidence="5 12" id="KW-0670">Pyruvate</keyword>
<evidence type="ECO:0000256" key="8">
    <source>
        <dbReference type="NCBIfam" id="TIGR02326"/>
    </source>
</evidence>
<dbReference type="GO" id="GO:0019700">
    <property type="term" value="P:organic phosphonate catabolic process"/>
    <property type="evidence" value="ECO:0007669"/>
    <property type="project" value="UniProtKB-UniRule"/>
</dbReference>
<dbReference type="STRING" id="1319815.HMPREF0202_00412"/>
<dbReference type="InterPro" id="IPR012703">
    <property type="entry name" value="NH2EtPonate_pyrv_transaminase"/>
</dbReference>
<evidence type="ECO:0000256" key="3">
    <source>
        <dbReference type="ARBA" id="ARBA00022679"/>
    </source>
</evidence>
<proteinExistence type="inferred from homology"/>
<dbReference type="InterPro" id="IPR000192">
    <property type="entry name" value="Aminotrans_V_dom"/>
</dbReference>